<keyword evidence="2" id="KW-1185">Reference proteome</keyword>
<dbReference type="Proteomes" id="UP001164250">
    <property type="component" value="Chromosome 9"/>
</dbReference>
<evidence type="ECO:0000313" key="1">
    <source>
        <dbReference type="EMBL" id="KAJ0088016.1"/>
    </source>
</evidence>
<comment type="caution">
    <text evidence="1">The sequence shown here is derived from an EMBL/GenBank/DDBJ whole genome shotgun (WGS) entry which is preliminary data.</text>
</comment>
<sequence length="203" mass="23086">MHPLIWNTSLCGSLPVKWITMSVVWPRLLTPNNLSQIIRKQKNPPTALRIFNEALERYPSHQHNGPVYATMIGILASSNRIMEMKEVINQMKKDSCECKDNVFATAIQTYARVGLLNEAVSLFKNLSQFNCVNWTVSFNTLLRVMVKESKLEDVHQIFLESCYGWEVKSRVQSLNLLMDVLCQRKRSDLALQVSGDGLSGLLS</sequence>
<reference evidence="2" key="1">
    <citation type="journal article" date="2023" name="G3 (Bethesda)">
        <title>Genome assembly and association tests identify interacting loci associated with vigor, precocity, and sex in interspecific pistachio rootstocks.</title>
        <authorList>
            <person name="Palmer W."/>
            <person name="Jacygrad E."/>
            <person name="Sagayaradj S."/>
            <person name="Cavanaugh K."/>
            <person name="Han R."/>
            <person name="Bertier L."/>
            <person name="Beede B."/>
            <person name="Kafkas S."/>
            <person name="Golino D."/>
            <person name="Preece J."/>
            <person name="Michelmore R."/>
        </authorList>
    </citation>
    <scope>NUCLEOTIDE SEQUENCE [LARGE SCALE GENOMIC DNA]</scope>
</reference>
<accession>A0ACC1AMX0</accession>
<protein>
    <submittedName>
        <fullName evidence="1">Uncharacterized protein</fullName>
    </submittedName>
</protein>
<name>A0ACC1AMX0_9ROSI</name>
<dbReference type="EMBL" id="CM047905">
    <property type="protein sequence ID" value="KAJ0088016.1"/>
    <property type="molecule type" value="Genomic_DNA"/>
</dbReference>
<proteinExistence type="predicted"/>
<evidence type="ECO:0000313" key="2">
    <source>
        <dbReference type="Proteomes" id="UP001164250"/>
    </source>
</evidence>
<gene>
    <name evidence="1" type="ORF">Patl1_33043</name>
</gene>
<organism evidence="1 2">
    <name type="scientific">Pistacia atlantica</name>
    <dbReference type="NCBI Taxonomy" id="434234"/>
    <lineage>
        <taxon>Eukaryota</taxon>
        <taxon>Viridiplantae</taxon>
        <taxon>Streptophyta</taxon>
        <taxon>Embryophyta</taxon>
        <taxon>Tracheophyta</taxon>
        <taxon>Spermatophyta</taxon>
        <taxon>Magnoliopsida</taxon>
        <taxon>eudicotyledons</taxon>
        <taxon>Gunneridae</taxon>
        <taxon>Pentapetalae</taxon>
        <taxon>rosids</taxon>
        <taxon>malvids</taxon>
        <taxon>Sapindales</taxon>
        <taxon>Anacardiaceae</taxon>
        <taxon>Pistacia</taxon>
    </lineage>
</organism>